<dbReference type="Gene3D" id="6.10.140.2220">
    <property type="match status" value="1"/>
</dbReference>
<dbReference type="Proteomes" id="UP000226192">
    <property type="component" value="Unassembled WGS sequence"/>
</dbReference>
<dbReference type="PROSITE" id="PS50865">
    <property type="entry name" value="ZF_MYND_2"/>
    <property type="match status" value="1"/>
</dbReference>
<evidence type="ECO:0000259" key="5">
    <source>
        <dbReference type="PROSITE" id="PS50865"/>
    </source>
</evidence>
<comment type="caution">
    <text evidence="6">The sequence shown here is derived from an EMBL/GenBank/DDBJ whole genome shotgun (WGS) entry which is preliminary data.</text>
</comment>
<gene>
    <name evidence="6" type="ORF">CDD81_5412</name>
</gene>
<dbReference type="InterPro" id="IPR002893">
    <property type="entry name" value="Znf_MYND"/>
</dbReference>
<dbReference type="Pfam" id="PF01753">
    <property type="entry name" value="zf-MYND"/>
    <property type="match status" value="1"/>
</dbReference>
<evidence type="ECO:0000313" key="7">
    <source>
        <dbReference type="Proteomes" id="UP000226192"/>
    </source>
</evidence>
<keyword evidence="1" id="KW-0479">Metal-binding</keyword>
<evidence type="ECO:0000256" key="3">
    <source>
        <dbReference type="ARBA" id="ARBA00022833"/>
    </source>
</evidence>
<evidence type="ECO:0000313" key="6">
    <source>
        <dbReference type="EMBL" id="PHH63855.1"/>
    </source>
</evidence>
<evidence type="ECO:0000256" key="1">
    <source>
        <dbReference type="ARBA" id="ARBA00022723"/>
    </source>
</evidence>
<evidence type="ECO:0000256" key="2">
    <source>
        <dbReference type="ARBA" id="ARBA00022771"/>
    </source>
</evidence>
<dbReference type="EMBL" id="NJET01000041">
    <property type="protein sequence ID" value="PHH63855.1"/>
    <property type="molecule type" value="Genomic_DNA"/>
</dbReference>
<name>A0A2C5Y301_9HYPO</name>
<sequence>MALECYNCKKPGAETALKKCAKCWTALYCSRDCQKADWKAHKKVCGKQTDAKTSSQDGSATASLSPPKGLDHGVACPFTRLDNGTWLHDRSERDVYRVLIDVYRLRVADIYKFEGYAEEDSIYDGAANEVRGFKRLLEKVESCPGLLPQWWDAKKKKECEALGMNSSQWHHLRAAVEKDDIIEHYGDSQFPMQLRMFAESVYGRGPGGSDGTHMRQMMMAMEQGKLNGVTSLLNISM</sequence>
<proteinExistence type="predicted"/>
<organism evidence="6 7">
    <name type="scientific">Ophiocordyceps australis</name>
    <dbReference type="NCBI Taxonomy" id="1399860"/>
    <lineage>
        <taxon>Eukaryota</taxon>
        <taxon>Fungi</taxon>
        <taxon>Dikarya</taxon>
        <taxon>Ascomycota</taxon>
        <taxon>Pezizomycotina</taxon>
        <taxon>Sordariomycetes</taxon>
        <taxon>Hypocreomycetidae</taxon>
        <taxon>Hypocreales</taxon>
        <taxon>Ophiocordycipitaceae</taxon>
        <taxon>Ophiocordyceps</taxon>
    </lineage>
</organism>
<keyword evidence="3" id="KW-0862">Zinc</keyword>
<dbReference type="PROSITE" id="PS01360">
    <property type="entry name" value="ZF_MYND_1"/>
    <property type="match status" value="1"/>
</dbReference>
<keyword evidence="7" id="KW-1185">Reference proteome</keyword>
<dbReference type="GO" id="GO:0008270">
    <property type="term" value="F:zinc ion binding"/>
    <property type="evidence" value="ECO:0007669"/>
    <property type="project" value="UniProtKB-KW"/>
</dbReference>
<protein>
    <recommendedName>
        <fullName evidence="5">MYND-type domain-containing protein</fullName>
    </recommendedName>
</protein>
<reference evidence="6 7" key="1">
    <citation type="submission" date="2017-06" db="EMBL/GenBank/DDBJ databases">
        <title>Ant-infecting Ophiocordyceps genomes reveal a high diversity of potential behavioral manipulation genes and a possible major role for enterotoxins.</title>
        <authorList>
            <person name="De Bekker C."/>
            <person name="Evans H.C."/>
            <person name="Brachmann A."/>
            <person name="Hughes D.P."/>
        </authorList>
    </citation>
    <scope>NUCLEOTIDE SEQUENCE [LARGE SCALE GENOMIC DNA]</scope>
    <source>
        <strain evidence="6 7">Map64</strain>
    </source>
</reference>
<evidence type="ECO:0000256" key="4">
    <source>
        <dbReference type="PROSITE-ProRule" id="PRU00134"/>
    </source>
</evidence>
<dbReference type="AlphaFoldDB" id="A0A2C5Y301"/>
<keyword evidence="2 4" id="KW-0863">Zinc-finger</keyword>
<accession>A0A2C5Y301</accession>
<dbReference type="SUPFAM" id="SSF144232">
    <property type="entry name" value="HIT/MYND zinc finger-like"/>
    <property type="match status" value="1"/>
</dbReference>
<dbReference type="OrthoDB" id="432970at2759"/>
<dbReference type="STRING" id="1399860.A0A2C5Y301"/>
<feature type="domain" description="MYND-type" evidence="5">
    <location>
        <begin position="5"/>
        <end position="45"/>
    </location>
</feature>